<evidence type="ECO:0000256" key="1">
    <source>
        <dbReference type="SAM" id="MobiDB-lite"/>
    </source>
</evidence>
<sequence length="185" mass="19042">MVLEGSVALAAVAVAALGVGAVVARPHDGTAAAGVPSGAPSPARTPGGPDGEATGGPGVKPASKKAKKTRGAAETASGPSKHTDVKAVNYFKTRWVRDKAVKRITDIRTVGKYLRIYTDLPDSAHNSKPAIDLCKRGLEYLVQEVGDQHPVVFVQAHFGQNGNPVLANILGPGDGSCRLTHPAPE</sequence>
<feature type="signal peptide" evidence="2">
    <location>
        <begin position="1"/>
        <end position="24"/>
    </location>
</feature>
<feature type="compositionally biased region" description="Gly residues" evidence="1">
    <location>
        <begin position="48"/>
        <end position="58"/>
    </location>
</feature>
<gene>
    <name evidence="3" type="ORF">ACFO8L_12795</name>
</gene>
<feature type="region of interest" description="Disordered" evidence="1">
    <location>
        <begin position="31"/>
        <end position="81"/>
    </location>
</feature>
<dbReference type="Proteomes" id="UP001595891">
    <property type="component" value="Unassembled WGS sequence"/>
</dbReference>
<reference evidence="4" key="1">
    <citation type="journal article" date="2019" name="Int. J. Syst. Evol. Microbiol.">
        <title>The Global Catalogue of Microorganisms (GCM) 10K type strain sequencing project: providing services to taxonomists for standard genome sequencing and annotation.</title>
        <authorList>
            <consortium name="The Broad Institute Genomics Platform"/>
            <consortium name="The Broad Institute Genome Sequencing Center for Infectious Disease"/>
            <person name="Wu L."/>
            <person name="Ma J."/>
        </authorList>
    </citation>
    <scope>NUCLEOTIDE SEQUENCE [LARGE SCALE GENOMIC DNA]</scope>
    <source>
        <strain evidence="4">CCUG 49560</strain>
    </source>
</reference>
<organism evidence="3 4">
    <name type="scientific">Sphaerisporangium corydalis</name>
    <dbReference type="NCBI Taxonomy" id="1441875"/>
    <lineage>
        <taxon>Bacteria</taxon>
        <taxon>Bacillati</taxon>
        <taxon>Actinomycetota</taxon>
        <taxon>Actinomycetes</taxon>
        <taxon>Streptosporangiales</taxon>
        <taxon>Streptosporangiaceae</taxon>
        <taxon>Sphaerisporangium</taxon>
    </lineage>
</organism>
<name>A0ABV9EBS7_9ACTN</name>
<evidence type="ECO:0000313" key="3">
    <source>
        <dbReference type="EMBL" id="MFC4586961.1"/>
    </source>
</evidence>
<evidence type="ECO:0000313" key="4">
    <source>
        <dbReference type="Proteomes" id="UP001595891"/>
    </source>
</evidence>
<evidence type="ECO:0000256" key="2">
    <source>
        <dbReference type="SAM" id="SignalP"/>
    </source>
</evidence>
<dbReference type="RefSeq" id="WP_262848904.1">
    <property type="nucleotide sequence ID" value="NZ_JANZYP010000079.1"/>
</dbReference>
<keyword evidence="2" id="KW-0732">Signal</keyword>
<comment type="caution">
    <text evidence="3">The sequence shown here is derived from an EMBL/GenBank/DDBJ whole genome shotgun (WGS) entry which is preliminary data.</text>
</comment>
<accession>A0ABV9EBS7</accession>
<feature type="compositionally biased region" description="Low complexity" evidence="1">
    <location>
        <begin position="31"/>
        <end position="42"/>
    </location>
</feature>
<feature type="chain" id="PRO_5045573927" evidence="2">
    <location>
        <begin position="25"/>
        <end position="185"/>
    </location>
</feature>
<protein>
    <submittedName>
        <fullName evidence="3">Uncharacterized protein</fullName>
    </submittedName>
</protein>
<dbReference type="EMBL" id="JBHSFN010000006">
    <property type="protein sequence ID" value="MFC4586961.1"/>
    <property type="molecule type" value="Genomic_DNA"/>
</dbReference>
<keyword evidence="4" id="KW-1185">Reference proteome</keyword>
<proteinExistence type="predicted"/>